<name>A0A1E3GYU2_9HYPH</name>
<sequence length="83" mass="9087">MTDAADTATLVAKVRKNGHEDIVVRLDTYHGVDCCDVRVFADYDGTGERRPTRKGVAFRVDVIPALIEALHAAAEAYQEAQGR</sequence>
<keyword evidence="3" id="KW-1185">Reference proteome</keyword>
<evidence type="ECO:0000313" key="2">
    <source>
        <dbReference type="EMBL" id="ODN69230.1"/>
    </source>
</evidence>
<gene>
    <name evidence="2" type="ORF">A6302_03492</name>
</gene>
<dbReference type="Gene3D" id="2.30.31.10">
    <property type="entry name" value="Transcriptional Coactivator Pc4, Chain A"/>
    <property type="match status" value="1"/>
</dbReference>
<dbReference type="Pfam" id="PF02229">
    <property type="entry name" value="PC4"/>
    <property type="match status" value="1"/>
</dbReference>
<dbReference type="InterPro" id="IPR003173">
    <property type="entry name" value="PC4_C"/>
</dbReference>
<dbReference type="GO" id="GO:0003677">
    <property type="term" value="F:DNA binding"/>
    <property type="evidence" value="ECO:0007669"/>
    <property type="project" value="InterPro"/>
</dbReference>
<dbReference type="InterPro" id="IPR009044">
    <property type="entry name" value="ssDNA-bd_transcriptional_reg"/>
</dbReference>
<protein>
    <recommendedName>
        <fullName evidence="1">Transcriptional coactivator p15 (PC4) C-terminal domain-containing protein</fullName>
    </recommendedName>
</protein>
<proteinExistence type="predicted"/>
<dbReference type="EMBL" id="MCRJ01000103">
    <property type="protein sequence ID" value="ODN69230.1"/>
    <property type="molecule type" value="Genomic_DNA"/>
</dbReference>
<dbReference type="RefSeq" id="WP_069307826.1">
    <property type="nucleotide sequence ID" value="NZ_MCRJ01000103.1"/>
</dbReference>
<organism evidence="2 3">
    <name type="scientific">Methylobrevis pamukkalensis</name>
    <dbReference type="NCBI Taxonomy" id="1439726"/>
    <lineage>
        <taxon>Bacteria</taxon>
        <taxon>Pseudomonadati</taxon>
        <taxon>Pseudomonadota</taxon>
        <taxon>Alphaproteobacteria</taxon>
        <taxon>Hyphomicrobiales</taxon>
        <taxon>Pleomorphomonadaceae</taxon>
        <taxon>Methylobrevis</taxon>
    </lineage>
</organism>
<dbReference type="GO" id="GO:0006355">
    <property type="term" value="P:regulation of DNA-templated transcription"/>
    <property type="evidence" value="ECO:0007669"/>
    <property type="project" value="InterPro"/>
</dbReference>
<comment type="caution">
    <text evidence="2">The sequence shown here is derived from an EMBL/GenBank/DDBJ whole genome shotgun (WGS) entry which is preliminary data.</text>
</comment>
<feature type="domain" description="Transcriptional coactivator p15 (PC4) C-terminal" evidence="1">
    <location>
        <begin position="22"/>
        <end position="69"/>
    </location>
</feature>
<dbReference type="SUPFAM" id="SSF54447">
    <property type="entry name" value="ssDNA-binding transcriptional regulator domain"/>
    <property type="match status" value="1"/>
</dbReference>
<evidence type="ECO:0000259" key="1">
    <source>
        <dbReference type="Pfam" id="PF02229"/>
    </source>
</evidence>
<accession>A0A1E3GYU2</accession>
<evidence type="ECO:0000313" key="3">
    <source>
        <dbReference type="Proteomes" id="UP000094622"/>
    </source>
</evidence>
<reference evidence="2 3" key="1">
    <citation type="submission" date="2016-07" db="EMBL/GenBank/DDBJ databases">
        <title>Draft Genome Sequence of Methylobrevis pamukkalensis PK2.</title>
        <authorList>
            <person name="Vasilenko O.V."/>
            <person name="Doronina N.V."/>
            <person name="Shmareva M.N."/>
            <person name="Tarlachkov S.V."/>
            <person name="Mustakhimov I."/>
            <person name="Trotsenko Y.A."/>
        </authorList>
    </citation>
    <scope>NUCLEOTIDE SEQUENCE [LARGE SCALE GENOMIC DNA]</scope>
    <source>
        <strain evidence="2 3">PK2</strain>
    </source>
</reference>
<dbReference type="Proteomes" id="UP000094622">
    <property type="component" value="Unassembled WGS sequence"/>
</dbReference>
<dbReference type="OrthoDB" id="47316at2"/>
<dbReference type="AlphaFoldDB" id="A0A1E3GYU2"/>